<organism evidence="2 3">
    <name type="scientific">Kocuria rhizophila (strain ATCC 9341 / DSM 348 / NBRC 103217 / DC2201)</name>
    <dbReference type="NCBI Taxonomy" id="378753"/>
    <lineage>
        <taxon>Bacteria</taxon>
        <taxon>Bacillati</taxon>
        <taxon>Actinomycetota</taxon>
        <taxon>Actinomycetes</taxon>
        <taxon>Micrococcales</taxon>
        <taxon>Micrococcaceae</taxon>
        <taxon>Kocuria</taxon>
    </lineage>
</organism>
<feature type="region of interest" description="Disordered" evidence="1">
    <location>
        <begin position="124"/>
        <end position="144"/>
    </location>
</feature>
<accession>B2GJ44</accession>
<evidence type="ECO:0000313" key="2">
    <source>
        <dbReference type="EMBL" id="BAG29749.1"/>
    </source>
</evidence>
<reference evidence="2 3" key="1">
    <citation type="journal article" date="2008" name="J. Bacteriol.">
        <title>Complete genome sequence of the soil actinomycete Kocuria rhizophila.</title>
        <authorList>
            <person name="Takarada H."/>
            <person name="Sekine M."/>
            <person name="Kosugi H."/>
            <person name="Matsuo Y."/>
            <person name="Fujisawa T."/>
            <person name="Omata S."/>
            <person name="Kishi E."/>
            <person name="Shimizu A."/>
            <person name="Tsukatani N."/>
            <person name="Tanikawa S."/>
            <person name="Fujita N."/>
            <person name="Harayama S."/>
        </authorList>
    </citation>
    <scope>NUCLEOTIDE SEQUENCE [LARGE SCALE GENOMIC DNA]</scope>
    <source>
        <strain evidence="3">ATCC 9341 / DSM 348 / NBRC 103217 / DC2201</strain>
    </source>
</reference>
<proteinExistence type="predicted"/>
<dbReference type="HOGENOM" id="CLU_1793947_0_0_11"/>
<name>B2GJ44_KOCRD</name>
<protein>
    <submittedName>
        <fullName evidence="2">Uncharacterized protein</fullName>
    </submittedName>
</protein>
<keyword evidence="3" id="KW-1185">Reference proteome</keyword>
<sequence length="144" mass="15776">MSMRAASTVRTALSVSELTALNQLMRGTGTVEAFERELVTRVFTGALGWLGELEGRELSADQRKRWNAAVRYVNRYVPRGGVTMTCGVLDRVNQSRDLLDDHHLLKTAIVAAAAHGPVIERRPRTSAARTVQPRPDTALAHTGV</sequence>
<dbReference type="KEGG" id="krh:KRH_14020"/>
<dbReference type="AlphaFoldDB" id="B2GJ44"/>
<dbReference type="STRING" id="378753.KRH_14020"/>
<evidence type="ECO:0000256" key="1">
    <source>
        <dbReference type="SAM" id="MobiDB-lite"/>
    </source>
</evidence>
<dbReference type="EMBL" id="AP009152">
    <property type="protein sequence ID" value="BAG29749.1"/>
    <property type="molecule type" value="Genomic_DNA"/>
</dbReference>
<gene>
    <name evidence="2" type="ordered locus">KRH_14020</name>
</gene>
<dbReference type="Proteomes" id="UP000008838">
    <property type="component" value="Chromosome"/>
</dbReference>
<evidence type="ECO:0000313" key="3">
    <source>
        <dbReference type="Proteomes" id="UP000008838"/>
    </source>
</evidence>